<reference evidence="3" key="1">
    <citation type="journal article" date="2019" name="Int. J. Syst. Evol. Microbiol.">
        <title>The Global Catalogue of Microorganisms (GCM) 10K type strain sequencing project: providing services to taxonomists for standard genome sequencing and annotation.</title>
        <authorList>
            <consortium name="The Broad Institute Genomics Platform"/>
            <consortium name="The Broad Institute Genome Sequencing Center for Infectious Disease"/>
            <person name="Wu L."/>
            <person name="Ma J."/>
        </authorList>
    </citation>
    <scope>NUCLEOTIDE SEQUENCE [LARGE SCALE GENOMIC DNA]</scope>
    <source>
        <strain evidence="3">WYCCWR 12678</strain>
    </source>
</reference>
<comment type="caution">
    <text evidence="2">The sequence shown here is derived from an EMBL/GenBank/DDBJ whole genome shotgun (WGS) entry which is preliminary data.</text>
</comment>
<dbReference type="EMBL" id="JBHSHC010000093">
    <property type="protein sequence ID" value="MFC4767895.1"/>
    <property type="molecule type" value="Genomic_DNA"/>
</dbReference>
<evidence type="ECO:0000256" key="1">
    <source>
        <dbReference type="SAM" id="Phobius"/>
    </source>
</evidence>
<dbReference type="RefSeq" id="WP_380025817.1">
    <property type="nucleotide sequence ID" value="NZ_JBHSHC010000093.1"/>
</dbReference>
<organism evidence="2 3">
    <name type="scientific">Effusibacillus consociatus</name>
    <dbReference type="NCBI Taxonomy" id="1117041"/>
    <lineage>
        <taxon>Bacteria</taxon>
        <taxon>Bacillati</taxon>
        <taxon>Bacillota</taxon>
        <taxon>Bacilli</taxon>
        <taxon>Bacillales</taxon>
        <taxon>Alicyclobacillaceae</taxon>
        <taxon>Effusibacillus</taxon>
    </lineage>
</organism>
<evidence type="ECO:0000313" key="2">
    <source>
        <dbReference type="EMBL" id="MFC4767895.1"/>
    </source>
</evidence>
<sequence length="44" mass="5151">MHQLWFDIVGSIAAALVLAGIPVFILHKYSRKEEERLQEKNQDR</sequence>
<protein>
    <submittedName>
        <fullName evidence="2">Uncharacterized protein</fullName>
    </submittedName>
</protein>
<keyword evidence="1" id="KW-0812">Transmembrane</keyword>
<accession>A0ABV9Q0R7</accession>
<evidence type="ECO:0000313" key="3">
    <source>
        <dbReference type="Proteomes" id="UP001596002"/>
    </source>
</evidence>
<proteinExistence type="predicted"/>
<feature type="transmembrane region" description="Helical" evidence="1">
    <location>
        <begin position="6"/>
        <end position="26"/>
    </location>
</feature>
<gene>
    <name evidence="2" type="ORF">ACFO8Q_11080</name>
</gene>
<keyword evidence="1" id="KW-1133">Transmembrane helix</keyword>
<dbReference type="Proteomes" id="UP001596002">
    <property type="component" value="Unassembled WGS sequence"/>
</dbReference>
<name>A0ABV9Q0R7_9BACL</name>
<keyword evidence="3" id="KW-1185">Reference proteome</keyword>
<keyword evidence="1" id="KW-0472">Membrane</keyword>